<dbReference type="PANTHER" id="PTHR43767">
    <property type="entry name" value="LONG-CHAIN-FATTY-ACID--COA LIGASE"/>
    <property type="match status" value="1"/>
</dbReference>
<keyword evidence="3 10" id="KW-0436">Ligase</keyword>
<dbReference type="InterPro" id="IPR020845">
    <property type="entry name" value="AMP-binding_CS"/>
</dbReference>
<sequence>MRALGEVLAGAAPGRRLHGAERSLAFADLRQLTPLDGPVSGARVLLVTGDQLSAALALLALDGHAAAIVLCPPDLAPEHLPVIAERAGADTLVTDRDPADLPGLDGLRHVACRWPLLPAQEAIGEPAYATEWLLLTSGTTGVPKLVRHTLAGLTAAIRLAPADAPPPVWATFYDIRRYGGLQIFLRGVVGTGSLVLSSAGEPVADHLRRLASHDVTHLSGTPSHWRRVLMSPARGAIAPGYVRLSGEIADQAVLDGLRETYPGASIGHAYASTEAGVGFEVTDGREGFPEAFVGRAGAEVEMRVVDGSLRIRSGRTADAYVGTAGLALADADGFVDTGDMVELRDGRYRFVGRRGGIINVGGLKVHPEEVEAVINGHALVRMSLVEARRNPITGAVVSARVVLEPGAAETPEAEVRAEILAACRSALSPHKVPALLKVVASLEMTAAGKLARPHA</sequence>
<comment type="caution">
    <text evidence="10">The sequence shown here is derived from an EMBL/GenBank/DDBJ whole genome shotgun (WGS) entry which is preliminary data.</text>
</comment>
<dbReference type="Pfam" id="PF00501">
    <property type="entry name" value="AMP-binding"/>
    <property type="match status" value="1"/>
</dbReference>
<dbReference type="RefSeq" id="WP_238276646.1">
    <property type="nucleotide sequence ID" value="NZ_BPQR01000045.1"/>
</dbReference>
<dbReference type="InterPro" id="IPR000873">
    <property type="entry name" value="AMP-dep_synth/lig_dom"/>
</dbReference>
<dbReference type="InterPro" id="IPR050237">
    <property type="entry name" value="ATP-dep_AMP-bd_enzyme"/>
</dbReference>
<evidence type="ECO:0000313" key="10">
    <source>
        <dbReference type="EMBL" id="GJE07473.1"/>
    </source>
</evidence>
<comment type="pathway">
    <text evidence="2">Lipid metabolism; fatty acid beta-oxidation.</text>
</comment>
<dbReference type="Pfam" id="PF13193">
    <property type="entry name" value="AMP-binding_C"/>
    <property type="match status" value="1"/>
</dbReference>
<evidence type="ECO:0000256" key="7">
    <source>
        <dbReference type="ARBA" id="ARBA00042773"/>
    </source>
</evidence>
<evidence type="ECO:0000259" key="8">
    <source>
        <dbReference type="Pfam" id="PF00501"/>
    </source>
</evidence>
<evidence type="ECO:0000256" key="1">
    <source>
        <dbReference type="ARBA" id="ARBA00004170"/>
    </source>
</evidence>
<dbReference type="InterPro" id="IPR025110">
    <property type="entry name" value="AMP-bd_C"/>
</dbReference>
<dbReference type="EC" id="6.2.1.3" evidence="5"/>
<organism evidence="10 11">
    <name type="scientific">Methylobacterium jeotgali</name>
    <dbReference type="NCBI Taxonomy" id="381630"/>
    <lineage>
        <taxon>Bacteria</taxon>
        <taxon>Pseudomonadati</taxon>
        <taxon>Pseudomonadota</taxon>
        <taxon>Alphaproteobacteria</taxon>
        <taxon>Hyphomicrobiales</taxon>
        <taxon>Methylobacteriaceae</taxon>
        <taxon>Methylobacterium</taxon>
    </lineage>
</organism>
<comment type="subcellular location">
    <subcellularLocation>
        <location evidence="1">Membrane</location>
        <topology evidence="1">Peripheral membrane protein</topology>
    </subcellularLocation>
</comment>
<evidence type="ECO:0000256" key="5">
    <source>
        <dbReference type="ARBA" id="ARBA00026121"/>
    </source>
</evidence>
<dbReference type="InterPro" id="IPR045851">
    <property type="entry name" value="AMP-bd_C_sf"/>
</dbReference>
<evidence type="ECO:0000259" key="9">
    <source>
        <dbReference type="Pfam" id="PF13193"/>
    </source>
</evidence>
<dbReference type="GO" id="GO:0016874">
    <property type="term" value="F:ligase activity"/>
    <property type="evidence" value="ECO:0007669"/>
    <property type="project" value="UniProtKB-KW"/>
</dbReference>
<evidence type="ECO:0000256" key="2">
    <source>
        <dbReference type="ARBA" id="ARBA00005005"/>
    </source>
</evidence>
<dbReference type="Gene3D" id="3.30.300.30">
    <property type="match status" value="1"/>
</dbReference>
<gene>
    <name evidence="10" type="primary">menE</name>
    <name evidence="10" type="ORF">AOPFMNJM_2802</name>
</gene>
<accession>A0ABQ4SZV6</accession>
<dbReference type="Proteomes" id="UP001055102">
    <property type="component" value="Unassembled WGS sequence"/>
</dbReference>
<proteinExistence type="predicted"/>
<dbReference type="InterPro" id="IPR042099">
    <property type="entry name" value="ANL_N_sf"/>
</dbReference>
<dbReference type="EMBL" id="BPQR01000045">
    <property type="protein sequence ID" value="GJE07473.1"/>
    <property type="molecule type" value="Genomic_DNA"/>
</dbReference>
<reference evidence="10" key="2">
    <citation type="submission" date="2021-08" db="EMBL/GenBank/DDBJ databases">
        <authorList>
            <person name="Tani A."/>
            <person name="Ola A."/>
            <person name="Ogura Y."/>
            <person name="Katsura K."/>
            <person name="Hayashi T."/>
        </authorList>
    </citation>
    <scope>NUCLEOTIDE SEQUENCE</scope>
    <source>
        <strain evidence="10">LMG 23639</strain>
    </source>
</reference>
<feature type="domain" description="AMP-dependent synthetase/ligase" evidence="8">
    <location>
        <begin position="40"/>
        <end position="308"/>
    </location>
</feature>
<dbReference type="PROSITE" id="PS00455">
    <property type="entry name" value="AMP_BINDING"/>
    <property type="match status" value="1"/>
</dbReference>
<evidence type="ECO:0000313" key="11">
    <source>
        <dbReference type="Proteomes" id="UP001055102"/>
    </source>
</evidence>
<evidence type="ECO:0000256" key="3">
    <source>
        <dbReference type="ARBA" id="ARBA00022598"/>
    </source>
</evidence>
<keyword evidence="11" id="KW-1185">Reference proteome</keyword>
<dbReference type="Gene3D" id="3.40.50.12780">
    <property type="entry name" value="N-terminal domain of ligase-like"/>
    <property type="match status" value="1"/>
</dbReference>
<keyword evidence="4" id="KW-0472">Membrane</keyword>
<evidence type="ECO:0000256" key="4">
    <source>
        <dbReference type="ARBA" id="ARBA00023136"/>
    </source>
</evidence>
<protein>
    <recommendedName>
        <fullName evidence="6">Long-chain-fatty-acid--CoA ligase</fullName>
        <ecNumber evidence="5">6.2.1.3</ecNumber>
    </recommendedName>
    <alternativeName>
        <fullName evidence="7">Long-chain acyl-CoA synthetase</fullName>
    </alternativeName>
</protein>
<dbReference type="PANTHER" id="PTHR43767:SF8">
    <property type="entry name" value="LONG-CHAIN-FATTY-ACID--COA LIGASE"/>
    <property type="match status" value="1"/>
</dbReference>
<dbReference type="SUPFAM" id="SSF56801">
    <property type="entry name" value="Acetyl-CoA synthetase-like"/>
    <property type="match status" value="1"/>
</dbReference>
<dbReference type="CDD" id="cd04433">
    <property type="entry name" value="AFD_class_I"/>
    <property type="match status" value="1"/>
</dbReference>
<evidence type="ECO:0000256" key="6">
    <source>
        <dbReference type="ARBA" id="ARBA00039545"/>
    </source>
</evidence>
<feature type="domain" description="AMP-binding enzyme C-terminal" evidence="9">
    <location>
        <begin position="369"/>
        <end position="449"/>
    </location>
</feature>
<name>A0ABQ4SZV6_9HYPH</name>
<reference evidence="10" key="1">
    <citation type="journal article" date="2021" name="Front. Microbiol.">
        <title>Comprehensive Comparative Genomics and Phenotyping of Methylobacterium Species.</title>
        <authorList>
            <person name="Alessa O."/>
            <person name="Ogura Y."/>
            <person name="Fujitani Y."/>
            <person name="Takami H."/>
            <person name="Hayashi T."/>
            <person name="Sahin N."/>
            <person name="Tani A."/>
        </authorList>
    </citation>
    <scope>NUCLEOTIDE SEQUENCE</scope>
    <source>
        <strain evidence="10">LMG 23639</strain>
    </source>
</reference>